<dbReference type="PANTHER" id="PTHR28659:SF3">
    <property type="entry name" value="RETICULOPHAGY REGULATOR 1"/>
    <property type="match status" value="1"/>
</dbReference>
<dbReference type="Pfam" id="PF24456">
    <property type="entry name" value="RHD_RETREG1-3"/>
    <property type="match status" value="1"/>
</dbReference>
<evidence type="ECO:0000313" key="12">
    <source>
        <dbReference type="EMBL" id="KAG8571980.1"/>
    </source>
</evidence>
<dbReference type="AlphaFoldDB" id="A0AAV7BHK1"/>
<proteinExistence type="inferred from homology"/>
<keyword evidence="13" id="KW-1185">Reference proteome</keyword>
<feature type="compositionally biased region" description="Basic and acidic residues" evidence="9">
    <location>
        <begin position="269"/>
        <end position="287"/>
    </location>
</feature>
<feature type="transmembrane region" description="Helical" evidence="10">
    <location>
        <begin position="50"/>
        <end position="72"/>
    </location>
</feature>
<dbReference type="PANTHER" id="PTHR28659">
    <property type="entry name" value="RETICULON-LIKE PROTEIN"/>
    <property type="match status" value="1"/>
</dbReference>
<keyword evidence="7" id="KW-0072">Autophagy</keyword>
<evidence type="ECO:0000256" key="9">
    <source>
        <dbReference type="SAM" id="MobiDB-lite"/>
    </source>
</evidence>
<gene>
    <name evidence="12" type="ORF">GDO81_011863</name>
</gene>
<keyword evidence="5" id="KW-0256">Endoplasmic reticulum</keyword>
<name>A0AAV7BHK1_ENGPU</name>
<dbReference type="GO" id="GO:0043524">
    <property type="term" value="P:negative regulation of neuron apoptotic process"/>
    <property type="evidence" value="ECO:0007669"/>
    <property type="project" value="TreeGrafter"/>
</dbReference>
<reference evidence="12" key="1">
    <citation type="thesis" date="2020" institute="ProQuest LLC" country="789 East Eisenhower Parkway, Ann Arbor, MI, USA">
        <title>Comparative Genomics and Chromosome Evolution.</title>
        <authorList>
            <person name="Mudd A.B."/>
        </authorList>
    </citation>
    <scope>NUCLEOTIDE SEQUENCE</scope>
    <source>
        <strain evidence="12">237g6f4</strain>
        <tissue evidence="12">Blood</tissue>
    </source>
</reference>
<evidence type="ECO:0000256" key="8">
    <source>
        <dbReference type="ARBA" id="ARBA00023136"/>
    </source>
</evidence>
<evidence type="ECO:0000313" key="13">
    <source>
        <dbReference type="Proteomes" id="UP000824782"/>
    </source>
</evidence>
<evidence type="ECO:0000256" key="10">
    <source>
        <dbReference type="SAM" id="Phobius"/>
    </source>
</evidence>
<dbReference type="InterPro" id="IPR057282">
    <property type="entry name" value="RETREG1-3-like_RHD"/>
</dbReference>
<dbReference type="EMBL" id="WNYA01000005">
    <property type="protein sequence ID" value="KAG8571980.1"/>
    <property type="molecule type" value="Genomic_DNA"/>
</dbReference>
<evidence type="ECO:0000256" key="5">
    <source>
        <dbReference type="ARBA" id="ARBA00022824"/>
    </source>
</evidence>
<feature type="region of interest" description="Disordered" evidence="9">
    <location>
        <begin position="234"/>
        <end position="320"/>
    </location>
</feature>
<evidence type="ECO:0000256" key="3">
    <source>
        <dbReference type="ARBA" id="ARBA00022553"/>
    </source>
</evidence>
<comment type="subcellular location">
    <subcellularLocation>
        <location evidence="1">Endoplasmic reticulum membrane</location>
        <topology evidence="1">Multi-pass membrane protein</topology>
    </subcellularLocation>
</comment>
<dbReference type="Proteomes" id="UP000824782">
    <property type="component" value="Unassembled WGS sequence"/>
</dbReference>
<keyword evidence="8 10" id="KW-0472">Membrane</keyword>
<feature type="domain" description="RETREG1-3/ARL6IP-like N-terminal reticulon-homology" evidence="11">
    <location>
        <begin position="9"/>
        <end position="188"/>
    </location>
</feature>
<dbReference type="InterPro" id="IPR043384">
    <property type="entry name" value="RETREG1/3"/>
</dbReference>
<evidence type="ECO:0000256" key="2">
    <source>
        <dbReference type="ARBA" id="ARBA00006299"/>
    </source>
</evidence>
<keyword evidence="3" id="KW-0597">Phosphoprotein</keyword>
<organism evidence="12 13">
    <name type="scientific">Engystomops pustulosus</name>
    <name type="common">Tungara frog</name>
    <name type="synonym">Physalaemus pustulosus</name>
    <dbReference type="NCBI Taxonomy" id="76066"/>
    <lineage>
        <taxon>Eukaryota</taxon>
        <taxon>Metazoa</taxon>
        <taxon>Chordata</taxon>
        <taxon>Craniata</taxon>
        <taxon>Vertebrata</taxon>
        <taxon>Euteleostomi</taxon>
        <taxon>Amphibia</taxon>
        <taxon>Batrachia</taxon>
        <taxon>Anura</taxon>
        <taxon>Neobatrachia</taxon>
        <taxon>Hyloidea</taxon>
        <taxon>Leptodactylidae</taxon>
        <taxon>Leiuperinae</taxon>
        <taxon>Engystomops</taxon>
    </lineage>
</organism>
<evidence type="ECO:0000259" key="11">
    <source>
        <dbReference type="Pfam" id="PF24456"/>
    </source>
</evidence>
<feature type="transmembrane region" description="Helical" evidence="10">
    <location>
        <begin position="130"/>
        <end position="158"/>
    </location>
</feature>
<protein>
    <recommendedName>
        <fullName evidence="11">RETREG1-3/ARL6IP-like N-terminal reticulon-homology domain-containing protein</fullName>
    </recommendedName>
</protein>
<sequence length="425" mass="47034">MADTGERSPWGETLVRVTEPLTWQRPLYSLAVFICCNFLFWFLVYTPWRIYHLLSLILIGLVMVQITKHFLLSRSRGAKVWRGIIRRWEMISANSECKPRLGQCIAESWSSYTIFLHELFHFKQQNPGKFCLLVCSVCTFFIVLGSYIPGVVLSYFILLCAFLCPLLKCNEIGQKVLSKLKSVLQKLESALWLLVSLWVKAKSIKVPEKMAAEEDSELELSALCPQISPETVAKELSVSGTEPSDLSWTDNGTFNLSEGYTPQTDTSDDLDRPSEEEAFSRDLKEFPSPENGSGSNDEDSSIGMPSTLKRKEDKGHKKSAEQYSAAALSILLGNEQPFHLVSGVAGEAITAAVTAAITDQLQSALLSSPPPAVAEDTDIEEADDFELLDQSELEDIDDEVGNSSSQESEGRKPSSGFLSSLLGGH</sequence>
<feature type="compositionally biased region" description="Basic and acidic residues" evidence="9">
    <location>
        <begin position="309"/>
        <end position="320"/>
    </location>
</feature>
<comment type="similarity">
    <text evidence="2">Belongs to the RETREG family.</text>
</comment>
<feature type="transmembrane region" description="Helical" evidence="10">
    <location>
        <begin position="26"/>
        <end position="44"/>
    </location>
</feature>
<feature type="compositionally biased region" description="Acidic residues" evidence="9">
    <location>
        <begin position="389"/>
        <end position="400"/>
    </location>
</feature>
<evidence type="ECO:0000256" key="7">
    <source>
        <dbReference type="ARBA" id="ARBA00023006"/>
    </source>
</evidence>
<feature type="compositionally biased region" description="Low complexity" evidence="9">
    <location>
        <begin position="414"/>
        <end position="425"/>
    </location>
</feature>
<comment type="caution">
    <text evidence="12">The sequence shown here is derived from an EMBL/GenBank/DDBJ whole genome shotgun (WGS) entry which is preliminary data.</text>
</comment>
<evidence type="ECO:0000256" key="6">
    <source>
        <dbReference type="ARBA" id="ARBA00022989"/>
    </source>
</evidence>
<dbReference type="GO" id="GO:0005789">
    <property type="term" value="C:endoplasmic reticulum membrane"/>
    <property type="evidence" value="ECO:0007669"/>
    <property type="project" value="UniProtKB-SubCell"/>
</dbReference>
<feature type="compositionally biased region" description="Polar residues" evidence="9">
    <location>
        <begin position="238"/>
        <end position="265"/>
    </location>
</feature>
<evidence type="ECO:0000256" key="1">
    <source>
        <dbReference type="ARBA" id="ARBA00004477"/>
    </source>
</evidence>
<keyword evidence="6 10" id="KW-1133">Transmembrane helix</keyword>
<evidence type="ECO:0000256" key="4">
    <source>
        <dbReference type="ARBA" id="ARBA00022692"/>
    </source>
</evidence>
<feature type="region of interest" description="Disordered" evidence="9">
    <location>
        <begin position="389"/>
        <end position="425"/>
    </location>
</feature>
<accession>A0AAV7BHK1</accession>
<dbReference type="GO" id="GO:0061709">
    <property type="term" value="P:reticulophagy"/>
    <property type="evidence" value="ECO:0007669"/>
    <property type="project" value="InterPro"/>
</dbReference>
<keyword evidence="4 10" id="KW-0812">Transmembrane</keyword>